<dbReference type="EMBL" id="QLNI01000047">
    <property type="protein sequence ID" value="RAM00452.1"/>
    <property type="molecule type" value="Genomic_DNA"/>
</dbReference>
<reference evidence="2 3" key="1">
    <citation type="submission" date="2018-06" db="EMBL/GenBank/DDBJ databases">
        <title>Complete Genome Sequence of Desulfobacter hydrogenophilus (DSM3380).</title>
        <authorList>
            <person name="Marietou A."/>
            <person name="Schreiber L."/>
            <person name="Marshall I."/>
            <person name="Jorgensen B."/>
        </authorList>
    </citation>
    <scope>NUCLEOTIDE SEQUENCE [LARGE SCALE GENOMIC DNA]</scope>
    <source>
        <strain evidence="2 3">DSM 3380</strain>
    </source>
</reference>
<name>A0A328FAK7_9BACT</name>
<organism evidence="2 3">
    <name type="scientific">Desulfobacter hydrogenophilus</name>
    <dbReference type="NCBI Taxonomy" id="2291"/>
    <lineage>
        <taxon>Bacteria</taxon>
        <taxon>Pseudomonadati</taxon>
        <taxon>Thermodesulfobacteriota</taxon>
        <taxon>Desulfobacteria</taxon>
        <taxon>Desulfobacterales</taxon>
        <taxon>Desulfobacteraceae</taxon>
        <taxon>Desulfobacter</taxon>
    </lineage>
</organism>
<sequence length="360" mass="40502">MKKNQIYLDVGNKIQTGILDHHQVQTGPKQYKCAAQIVVDQPNLILGAVEINPYKKSLPVNIVLHRNPDFDCCASAYLASELIKNGELPEGAELLADYTAQVDAGFKMLDPGQMKTPFVALLSLSNYISRIRPKTGDHNSSVLGEGMNIMKILTQSLVRGTDPDSSQSLDWTQEPLSTLFSLVRKDYAQYRKNFQRTSATAFEVLSLPLFKRGMSGIGMADALFIKDYNSMLFKYWARSDKEHSPGGNGFIMTLATKNDITIIATDPNTEYFLPYLGQVLEKEEVYTRLEKEGKDSRIYGPQGNMKKIRFHYNNDPWYDGRGHDFTIIQNPSCGTVLSHERIVAITKDLYCDPRLNHACS</sequence>
<dbReference type="EMBL" id="CP036313">
    <property type="protein sequence ID" value="QBH13154.1"/>
    <property type="molecule type" value="Genomic_DNA"/>
</dbReference>
<proteinExistence type="predicted"/>
<dbReference type="RefSeq" id="WP_111959568.1">
    <property type="nucleotide sequence ID" value="NZ_CP036313.1"/>
</dbReference>
<gene>
    <name evidence="2" type="ORF">DO021_18890</name>
    <name evidence="1" type="ORF">EYB58_09625</name>
</gene>
<dbReference type="Proteomes" id="UP000293902">
    <property type="component" value="Chromosome"/>
</dbReference>
<evidence type="ECO:0000313" key="4">
    <source>
        <dbReference type="Proteomes" id="UP000293902"/>
    </source>
</evidence>
<protein>
    <submittedName>
        <fullName evidence="2">Uncharacterized protein</fullName>
    </submittedName>
</protein>
<keyword evidence="4" id="KW-1185">Reference proteome</keyword>
<reference evidence="1 4" key="2">
    <citation type="submission" date="2019-02" db="EMBL/GenBank/DDBJ databases">
        <title>Complete genome sequence of Desulfobacter hydrogenophilus AcRS1.</title>
        <authorList>
            <person name="Marietou A."/>
            <person name="Lund M.B."/>
            <person name="Marshall I.P.G."/>
            <person name="Schreiber L."/>
            <person name="Jorgensen B."/>
        </authorList>
    </citation>
    <scope>NUCLEOTIDE SEQUENCE [LARGE SCALE GENOMIC DNA]</scope>
    <source>
        <strain evidence="1 4">AcRS1</strain>
    </source>
</reference>
<dbReference type="OrthoDB" id="7062245at2"/>
<evidence type="ECO:0000313" key="1">
    <source>
        <dbReference type="EMBL" id="QBH13154.1"/>
    </source>
</evidence>
<dbReference type="AlphaFoldDB" id="A0A328FAK7"/>
<accession>A0A328FAK7</accession>
<evidence type="ECO:0000313" key="3">
    <source>
        <dbReference type="Proteomes" id="UP000248798"/>
    </source>
</evidence>
<dbReference type="Proteomes" id="UP000248798">
    <property type="component" value="Unassembled WGS sequence"/>
</dbReference>
<evidence type="ECO:0000313" key="2">
    <source>
        <dbReference type="EMBL" id="RAM00452.1"/>
    </source>
</evidence>